<dbReference type="PANTHER" id="PTHR30269">
    <property type="entry name" value="TRANSMEMBRANE PROTEIN YFCA"/>
    <property type="match status" value="1"/>
</dbReference>
<dbReference type="PANTHER" id="PTHR30269:SF37">
    <property type="entry name" value="MEMBRANE TRANSPORTER PROTEIN"/>
    <property type="match status" value="1"/>
</dbReference>
<feature type="transmembrane region" description="Helical" evidence="8">
    <location>
        <begin position="31"/>
        <end position="52"/>
    </location>
</feature>
<name>A0A4R2KLG1_9GAMM</name>
<dbReference type="Pfam" id="PF01925">
    <property type="entry name" value="TauE"/>
    <property type="match status" value="1"/>
</dbReference>
<evidence type="ECO:0000256" key="3">
    <source>
        <dbReference type="ARBA" id="ARBA00022448"/>
    </source>
</evidence>
<dbReference type="OrthoDB" id="8480055at2"/>
<evidence type="ECO:0000313" key="10">
    <source>
        <dbReference type="Proteomes" id="UP000294980"/>
    </source>
</evidence>
<dbReference type="InterPro" id="IPR052017">
    <property type="entry name" value="TSUP"/>
</dbReference>
<evidence type="ECO:0000256" key="2">
    <source>
        <dbReference type="ARBA" id="ARBA00009142"/>
    </source>
</evidence>
<evidence type="ECO:0000256" key="6">
    <source>
        <dbReference type="ARBA" id="ARBA00022989"/>
    </source>
</evidence>
<proteinExistence type="inferred from homology"/>
<gene>
    <name evidence="9" type="ORF">EV688_11138</name>
</gene>
<reference evidence="9 10" key="1">
    <citation type="submission" date="2019-03" db="EMBL/GenBank/DDBJ databases">
        <title>Genomic Encyclopedia of Type Strains, Phase IV (KMG-IV): sequencing the most valuable type-strain genomes for metagenomic binning, comparative biology and taxonomic classification.</title>
        <authorList>
            <person name="Goeker M."/>
        </authorList>
    </citation>
    <scope>NUCLEOTIDE SEQUENCE [LARGE SCALE GENOMIC DNA]</scope>
    <source>
        <strain evidence="9 10">DSM 23344</strain>
    </source>
</reference>
<feature type="transmembrane region" description="Helical" evidence="8">
    <location>
        <begin position="107"/>
        <end position="125"/>
    </location>
</feature>
<feature type="transmembrane region" description="Helical" evidence="8">
    <location>
        <begin position="239"/>
        <end position="259"/>
    </location>
</feature>
<feature type="transmembrane region" description="Helical" evidence="8">
    <location>
        <begin position="64"/>
        <end position="87"/>
    </location>
</feature>
<dbReference type="EMBL" id="SLWX01000011">
    <property type="protein sequence ID" value="TCO74881.1"/>
    <property type="molecule type" value="Genomic_DNA"/>
</dbReference>
<evidence type="ECO:0000256" key="5">
    <source>
        <dbReference type="ARBA" id="ARBA00022692"/>
    </source>
</evidence>
<sequence>MELLVIGTAALLAATLTFFSGFGVGTLMTPVFALFFPLPLAIAATAVVHVVNNLFKLGLTVRDASWRVVAAFGIPAMLAAFAGAGLLQSISGVRPWFSYTVAGRELAVAPLNVVIGLLIAAFALLELWPRFQALAVAPRWLPVGGLLSGFFGGLSGHQGAFRSAFLLKTGLPKQAFIATGIVCAVIVDAARLSIYGSGLLASGSGPDGPLLWPVLVGTLCACAGSLLGRRLLKKVTMSAVRLTVSMMMLVIGLGLMSGWI</sequence>
<accession>A0A4R2KLG1</accession>
<feature type="transmembrane region" description="Helical" evidence="8">
    <location>
        <begin position="210"/>
        <end position="227"/>
    </location>
</feature>
<evidence type="ECO:0000256" key="8">
    <source>
        <dbReference type="RuleBase" id="RU363041"/>
    </source>
</evidence>
<evidence type="ECO:0000313" key="9">
    <source>
        <dbReference type="EMBL" id="TCO74881.1"/>
    </source>
</evidence>
<keyword evidence="10" id="KW-1185">Reference proteome</keyword>
<comment type="subcellular location">
    <subcellularLocation>
        <location evidence="1 8">Cell membrane</location>
        <topology evidence="1 8">Multi-pass membrane protein</topology>
    </subcellularLocation>
</comment>
<organism evidence="9 10">
    <name type="scientific">Chromatocurvus halotolerans</name>
    <dbReference type="NCBI Taxonomy" id="1132028"/>
    <lineage>
        <taxon>Bacteria</taxon>
        <taxon>Pseudomonadati</taxon>
        <taxon>Pseudomonadota</taxon>
        <taxon>Gammaproteobacteria</taxon>
        <taxon>Cellvibrionales</taxon>
        <taxon>Halieaceae</taxon>
        <taxon>Chromatocurvus</taxon>
    </lineage>
</organism>
<evidence type="ECO:0000256" key="4">
    <source>
        <dbReference type="ARBA" id="ARBA00022475"/>
    </source>
</evidence>
<keyword evidence="3" id="KW-0813">Transport</keyword>
<keyword evidence="6 8" id="KW-1133">Transmembrane helix</keyword>
<dbReference type="GO" id="GO:0005886">
    <property type="term" value="C:plasma membrane"/>
    <property type="evidence" value="ECO:0007669"/>
    <property type="project" value="UniProtKB-SubCell"/>
</dbReference>
<evidence type="ECO:0000256" key="1">
    <source>
        <dbReference type="ARBA" id="ARBA00004651"/>
    </source>
</evidence>
<keyword evidence="5 8" id="KW-0812">Transmembrane</keyword>
<keyword evidence="7 8" id="KW-0472">Membrane</keyword>
<comment type="caution">
    <text evidence="9">The sequence shown here is derived from an EMBL/GenBank/DDBJ whole genome shotgun (WGS) entry which is preliminary data.</text>
</comment>
<dbReference type="InterPro" id="IPR002781">
    <property type="entry name" value="TM_pro_TauE-like"/>
</dbReference>
<dbReference type="AlphaFoldDB" id="A0A4R2KLG1"/>
<evidence type="ECO:0000256" key="7">
    <source>
        <dbReference type="ARBA" id="ARBA00023136"/>
    </source>
</evidence>
<dbReference type="RefSeq" id="WP_117318906.1">
    <property type="nucleotide sequence ID" value="NZ_QQSW01000016.1"/>
</dbReference>
<feature type="transmembrane region" description="Helical" evidence="8">
    <location>
        <begin position="175"/>
        <end position="198"/>
    </location>
</feature>
<comment type="similarity">
    <text evidence="2 8">Belongs to the 4-toluene sulfonate uptake permease (TSUP) (TC 2.A.102) family.</text>
</comment>
<keyword evidence="4 8" id="KW-1003">Cell membrane</keyword>
<protein>
    <recommendedName>
        <fullName evidence="8">Probable membrane transporter protein</fullName>
    </recommendedName>
</protein>
<dbReference type="Proteomes" id="UP000294980">
    <property type="component" value="Unassembled WGS sequence"/>
</dbReference>